<dbReference type="RefSeq" id="WP_012872209.1">
    <property type="nucleotide sequence ID" value="NC_013523.1"/>
</dbReference>
<organism evidence="2 3">
    <name type="scientific">Sphaerobacter thermophilus (strain ATCC 49802 / DSM 20745 / KCCM 41009 / NCIMB 13125 / S 6022)</name>
    <dbReference type="NCBI Taxonomy" id="479434"/>
    <lineage>
        <taxon>Bacteria</taxon>
        <taxon>Pseudomonadati</taxon>
        <taxon>Thermomicrobiota</taxon>
        <taxon>Thermomicrobia</taxon>
        <taxon>Sphaerobacterales</taxon>
        <taxon>Sphaerobacterineae</taxon>
        <taxon>Sphaerobacteraceae</taxon>
        <taxon>Sphaerobacter</taxon>
    </lineage>
</organism>
<keyword evidence="3" id="KW-1185">Reference proteome</keyword>
<name>D1C4J6_SPHTD</name>
<proteinExistence type="predicted"/>
<dbReference type="InterPro" id="IPR011008">
    <property type="entry name" value="Dimeric_a/b-barrel"/>
</dbReference>
<dbReference type="eggNOG" id="COG2329">
    <property type="taxonomic scope" value="Bacteria"/>
</dbReference>
<sequence>MFGTVARIRPKPGGIQALLDMSHEFDREHAKRVKGYVADYILESEKHPGEYILVAIFEDRESYMANADSPEQDAFYRRFRQHLTEDPIWEDGEIIYASHGSTMPTWDDASGMMGTEPASPE</sequence>
<reference evidence="2 3" key="2">
    <citation type="journal article" date="2010" name="Stand. Genomic Sci.">
        <title>Complete genome sequence of Desulfohalobium retbaense type strain (HR(100)).</title>
        <authorList>
            <person name="Spring S."/>
            <person name="Nolan M."/>
            <person name="Lapidus A."/>
            <person name="Glavina Del Rio T."/>
            <person name="Copeland A."/>
            <person name="Tice H."/>
            <person name="Cheng J.F."/>
            <person name="Lucas S."/>
            <person name="Land M."/>
            <person name="Chen F."/>
            <person name="Bruce D."/>
            <person name="Goodwin L."/>
            <person name="Pitluck S."/>
            <person name="Ivanova N."/>
            <person name="Mavromatis K."/>
            <person name="Mikhailova N."/>
            <person name="Pati A."/>
            <person name="Chen A."/>
            <person name="Palaniappan K."/>
            <person name="Hauser L."/>
            <person name="Chang Y.J."/>
            <person name="Jeffries C.D."/>
            <person name="Munk C."/>
            <person name="Kiss H."/>
            <person name="Chain P."/>
            <person name="Han C."/>
            <person name="Brettin T."/>
            <person name="Detter J.C."/>
            <person name="Schuler E."/>
            <person name="Goker M."/>
            <person name="Rohde M."/>
            <person name="Bristow J."/>
            <person name="Eisen J.A."/>
            <person name="Markowitz V."/>
            <person name="Hugenholtz P."/>
            <person name="Kyrpides N.C."/>
            <person name="Klenk H.P."/>
        </authorList>
    </citation>
    <scope>NUCLEOTIDE SEQUENCE [LARGE SCALE GENOMIC DNA]</scope>
    <source>
        <strain evidence="3">ATCC 49802 / DSM 20745 / S 6022</strain>
    </source>
</reference>
<dbReference type="InParanoid" id="D1C4J6"/>
<dbReference type="STRING" id="479434.Sthe_1729"/>
<dbReference type="EMBL" id="CP001823">
    <property type="protein sequence ID" value="ACZ39163.1"/>
    <property type="molecule type" value="Genomic_DNA"/>
</dbReference>
<dbReference type="SUPFAM" id="SSF54909">
    <property type="entry name" value="Dimeric alpha+beta barrel"/>
    <property type="match status" value="1"/>
</dbReference>
<evidence type="ECO:0000259" key="1">
    <source>
        <dbReference type="PROSITE" id="PS51725"/>
    </source>
</evidence>
<keyword evidence="2" id="KW-0503">Monooxygenase</keyword>
<accession>D1C4J6</accession>
<gene>
    <name evidence="2" type="ordered locus">Sthe_1729</name>
</gene>
<dbReference type="PROSITE" id="PS51725">
    <property type="entry name" value="ABM"/>
    <property type="match status" value="1"/>
</dbReference>
<feature type="domain" description="ABM" evidence="1">
    <location>
        <begin position="2"/>
        <end position="96"/>
    </location>
</feature>
<dbReference type="KEGG" id="sti:Sthe_1729"/>
<keyword evidence="2" id="KW-0560">Oxidoreductase</keyword>
<dbReference type="Gene3D" id="3.30.70.100">
    <property type="match status" value="1"/>
</dbReference>
<dbReference type="InterPro" id="IPR007138">
    <property type="entry name" value="ABM_dom"/>
</dbReference>
<dbReference type="Proteomes" id="UP000002027">
    <property type="component" value="Chromosome 1"/>
</dbReference>
<reference evidence="3" key="1">
    <citation type="submission" date="2009-11" db="EMBL/GenBank/DDBJ databases">
        <title>The complete chromosome 1 of Sphaerobacter thermophilus DSM 20745.</title>
        <authorList>
            <person name="Lucas S."/>
            <person name="Copeland A."/>
            <person name="Lapidus A."/>
            <person name="Glavina del Rio T."/>
            <person name="Dalin E."/>
            <person name="Tice H."/>
            <person name="Bruce D."/>
            <person name="Goodwin L."/>
            <person name="Pitluck S."/>
            <person name="Kyrpides N."/>
            <person name="Mavromatis K."/>
            <person name="Ivanova N."/>
            <person name="Mikhailova N."/>
            <person name="LaButti K.M."/>
            <person name="Clum A."/>
            <person name="Sun H.I."/>
            <person name="Brettin T."/>
            <person name="Detter J.C."/>
            <person name="Han C."/>
            <person name="Larimer F."/>
            <person name="Land M."/>
            <person name="Hauser L."/>
            <person name="Markowitz V."/>
            <person name="Cheng J.F."/>
            <person name="Hugenholtz P."/>
            <person name="Woyke T."/>
            <person name="Wu D."/>
            <person name="Steenblock K."/>
            <person name="Schneider S."/>
            <person name="Pukall R."/>
            <person name="Goeker M."/>
            <person name="Klenk H.P."/>
            <person name="Eisen J.A."/>
        </authorList>
    </citation>
    <scope>NUCLEOTIDE SEQUENCE [LARGE SCALE GENOMIC DNA]</scope>
    <source>
        <strain evidence="3">ATCC 49802 / DSM 20745 / S 6022</strain>
    </source>
</reference>
<dbReference type="Pfam" id="PF03992">
    <property type="entry name" value="ABM"/>
    <property type="match status" value="1"/>
</dbReference>
<evidence type="ECO:0000313" key="3">
    <source>
        <dbReference type="Proteomes" id="UP000002027"/>
    </source>
</evidence>
<dbReference type="OrthoDB" id="161845at2"/>
<dbReference type="GO" id="GO:0004497">
    <property type="term" value="F:monooxygenase activity"/>
    <property type="evidence" value="ECO:0007669"/>
    <property type="project" value="UniProtKB-KW"/>
</dbReference>
<dbReference type="HOGENOM" id="CLU_2290379_0_0_0"/>
<dbReference type="AlphaFoldDB" id="D1C4J6"/>
<protein>
    <submittedName>
        <fullName evidence="2">Antibiotic biosynthesis monooxygenase</fullName>
    </submittedName>
</protein>
<evidence type="ECO:0000313" key="2">
    <source>
        <dbReference type="EMBL" id="ACZ39163.1"/>
    </source>
</evidence>